<dbReference type="GO" id="GO:0005576">
    <property type="term" value="C:extracellular region"/>
    <property type="evidence" value="ECO:0007669"/>
    <property type="project" value="UniProtKB-SubCell"/>
</dbReference>
<comment type="subcellular location">
    <subcellularLocation>
        <location evidence="1">Secreted</location>
    </subcellularLocation>
</comment>
<keyword evidence="5" id="KW-0378">Hydrolase</keyword>
<evidence type="ECO:0000313" key="10">
    <source>
        <dbReference type="Proteomes" id="UP000447434"/>
    </source>
</evidence>
<evidence type="ECO:0000313" key="9">
    <source>
        <dbReference type="EMBL" id="KAE9619608.1"/>
    </source>
</evidence>
<dbReference type="InterPro" id="IPR023827">
    <property type="entry name" value="Peptidase_S8_Asp-AS"/>
</dbReference>
<feature type="chain" id="PRO_5025362850" evidence="7">
    <location>
        <begin position="23"/>
        <end position="190"/>
    </location>
</feature>
<dbReference type="PANTHER" id="PTHR10795">
    <property type="entry name" value="PROPROTEIN CONVERTASE SUBTILISIN/KEXIN"/>
    <property type="match status" value="1"/>
</dbReference>
<organism evidence="9 10">
    <name type="scientific">Lupinus albus</name>
    <name type="common">White lupine</name>
    <name type="synonym">Lupinus termis</name>
    <dbReference type="NCBI Taxonomy" id="3870"/>
    <lineage>
        <taxon>Eukaryota</taxon>
        <taxon>Viridiplantae</taxon>
        <taxon>Streptophyta</taxon>
        <taxon>Embryophyta</taxon>
        <taxon>Tracheophyta</taxon>
        <taxon>Spermatophyta</taxon>
        <taxon>Magnoliopsida</taxon>
        <taxon>eudicotyledons</taxon>
        <taxon>Gunneridae</taxon>
        <taxon>Pentapetalae</taxon>
        <taxon>rosids</taxon>
        <taxon>fabids</taxon>
        <taxon>Fabales</taxon>
        <taxon>Fabaceae</taxon>
        <taxon>Papilionoideae</taxon>
        <taxon>50 kb inversion clade</taxon>
        <taxon>genistoids sensu lato</taxon>
        <taxon>core genistoids</taxon>
        <taxon>Genisteae</taxon>
        <taxon>Lupinus</taxon>
    </lineage>
</organism>
<accession>A0A6A4QYW6</accession>
<sequence length="190" mass="21411">MLQNLALLLVLCLYCFPIVIQGSYQHGRKPYIVYMGEMPMGRTYAIKEHHLNLLEAVTGSQKIAKKIRIHSYGKSFNGFVARLLPHEAKKLLGKENVISVFPNTHNKLHTTRSWDYLGMPLNVNRRPNIESNIIVGVLDTGISLDCPSFNDKGYGPPPPRWKGKCVTGANFTGCNKYSSFHALFSSHCYK</sequence>
<dbReference type="Pfam" id="PF05922">
    <property type="entry name" value="Inhibitor_I9"/>
    <property type="match status" value="1"/>
</dbReference>
<keyword evidence="6" id="KW-0720">Serine protease</keyword>
<dbReference type="InterPro" id="IPR045051">
    <property type="entry name" value="SBT"/>
</dbReference>
<dbReference type="GO" id="GO:0006508">
    <property type="term" value="P:proteolysis"/>
    <property type="evidence" value="ECO:0007669"/>
    <property type="project" value="UniProtKB-KW"/>
</dbReference>
<evidence type="ECO:0000256" key="6">
    <source>
        <dbReference type="ARBA" id="ARBA00022825"/>
    </source>
</evidence>
<dbReference type="InterPro" id="IPR010259">
    <property type="entry name" value="S8pro/Inhibitor_I9"/>
</dbReference>
<keyword evidence="3" id="KW-0645">Protease</keyword>
<dbReference type="PROSITE" id="PS00136">
    <property type="entry name" value="SUBTILASE_ASP"/>
    <property type="match status" value="1"/>
</dbReference>
<dbReference type="AlphaFoldDB" id="A0A6A4QYW6"/>
<comment type="similarity">
    <text evidence="2">Belongs to the peptidase S8 family.</text>
</comment>
<dbReference type="GO" id="GO:0004252">
    <property type="term" value="F:serine-type endopeptidase activity"/>
    <property type="evidence" value="ECO:0007669"/>
    <property type="project" value="InterPro"/>
</dbReference>
<proteinExistence type="inferred from homology"/>
<comment type="caution">
    <text evidence="9">The sequence shown here is derived from an EMBL/GenBank/DDBJ whole genome shotgun (WGS) entry which is preliminary data.</text>
</comment>
<keyword evidence="4 7" id="KW-0732">Signal</keyword>
<keyword evidence="10" id="KW-1185">Reference proteome</keyword>
<evidence type="ECO:0000256" key="5">
    <source>
        <dbReference type="ARBA" id="ARBA00022801"/>
    </source>
</evidence>
<reference evidence="10" key="1">
    <citation type="journal article" date="2020" name="Nat. Commun.">
        <title>Genome sequence of the cluster root forming white lupin.</title>
        <authorList>
            <person name="Hufnagel B."/>
            <person name="Marques A."/>
            <person name="Soriano A."/>
            <person name="Marques L."/>
            <person name="Divol F."/>
            <person name="Doumas P."/>
            <person name="Sallet E."/>
            <person name="Mancinotti D."/>
            <person name="Carrere S."/>
            <person name="Marande W."/>
            <person name="Arribat S."/>
            <person name="Keller J."/>
            <person name="Huneau C."/>
            <person name="Blein T."/>
            <person name="Aime D."/>
            <person name="Laguerre M."/>
            <person name="Taylor J."/>
            <person name="Schubert V."/>
            <person name="Nelson M."/>
            <person name="Geu-Flores F."/>
            <person name="Crespi M."/>
            <person name="Gallardo-Guerrero K."/>
            <person name="Delaux P.-M."/>
            <person name="Salse J."/>
            <person name="Berges H."/>
            <person name="Guyot R."/>
            <person name="Gouzy J."/>
            <person name="Peret B."/>
        </authorList>
    </citation>
    <scope>NUCLEOTIDE SEQUENCE [LARGE SCALE GENOMIC DNA]</scope>
    <source>
        <strain evidence="10">cv. Amiga</strain>
    </source>
</reference>
<dbReference type="Gene3D" id="3.40.50.200">
    <property type="entry name" value="Peptidase S8/S53 domain"/>
    <property type="match status" value="1"/>
</dbReference>
<feature type="domain" description="Inhibitor I9" evidence="8">
    <location>
        <begin position="31"/>
        <end position="109"/>
    </location>
</feature>
<gene>
    <name evidence="9" type="ORF">Lalb_Chr02g0155061</name>
</gene>
<evidence type="ECO:0000256" key="2">
    <source>
        <dbReference type="ARBA" id="ARBA00011073"/>
    </source>
</evidence>
<evidence type="ECO:0000256" key="4">
    <source>
        <dbReference type="ARBA" id="ARBA00022729"/>
    </source>
</evidence>
<name>A0A6A4QYW6_LUPAL</name>
<dbReference type="Gene3D" id="3.30.70.80">
    <property type="entry name" value="Peptidase S8 propeptide/proteinase inhibitor I9"/>
    <property type="match status" value="1"/>
</dbReference>
<protein>
    <submittedName>
        <fullName evidence="9">Putative cucumisin</fullName>
    </submittedName>
</protein>
<dbReference type="InterPro" id="IPR037045">
    <property type="entry name" value="S8pro/Inhibitor_I9_sf"/>
</dbReference>
<evidence type="ECO:0000256" key="1">
    <source>
        <dbReference type="ARBA" id="ARBA00004613"/>
    </source>
</evidence>
<feature type="signal peptide" evidence="7">
    <location>
        <begin position="1"/>
        <end position="22"/>
    </location>
</feature>
<evidence type="ECO:0000256" key="3">
    <source>
        <dbReference type="ARBA" id="ARBA00022670"/>
    </source>
</evidence>
<dbReference type="OrthoDB" id="2014869at2759"/>
<dbReference type="SUPFAM" id="SSF52743">
    <property type="entry name" value="Subtilisin-like"/>
    <property type="match status" value="1"/>
</dbReference>
<dbReference type="Proteomes" id="UP000447434">
    <property type="component" value="Chromosome 2"/>
</dbReference>
<dbReference type="EMBL" id="WOCE01000002">
    <property type="protein sequence ID" value="KAE9619608.1"/>
    <property type="molecule type" value="Genomic_DNA"/>
</dbReference>
<dbReference type="InterPro" id="IPR036852">
    <property type="entry name" value="Peptidase_S8/S53_dom_sf"/>
</dbReference>
<dbReference type="FunFam" id="3.30.70.80:FF:000002">
    <property type="entry name" value="Subtilisin-like protease SBT5.3"/>
    <property type="match status" value="1"/>
</dbReference>
<evidence type="ECO:0000259" key="8">
    <source>
        <dbReference type="Pfam" id="PF05922"/>
    </source>
</evidence>
<evidence type="ECO:0000256" key="7">
    <source>
        <dbReference type="SAM" id="SignalP"/>
    </source>
</evidence>